<dbReference type="EMBL" id="UYRU01081577">
    <property type="protein sequence ID" value="VDN31975.1"/>
    <property type="molecule type" value="Genomic_DNA"/>
</dbReference>
<gene>
    <name evidence="1" type="ORF">DILT_LOCUS15874</name>
</gene>
<accession>A0A3P7MQG3</accession>
<evidence type="ECO:0000313" key="1">
    <source>
        <dbReference type="EMBL" id="VDN31975.1"/>
    </source>
</evidence>
<dbReference type="Proteomes" id="UP000281553">
    <property type="component" value="Unassembled WGS sequence"/>
</dbReference>
<dbReference type="OrthoDB" id="10070415at2759"/>
<name>A0A3P7MQG3_DIBLA</name>
<evidence type="ECO:0000313" key="2">
    <source>
        <dbReference type="Proteomes" id="UP000281553"/>
    </source>
</evidence>
<evidence type="ECO:0008006" key="3">
    <source>
        <dbReference type="Google" id="ProtNLM"/>
    </source>
</evidence>
<proteinExistence type="predicted"/>
<keyword evidence="2" id="KW-1185">Reference proteome</keyword>
<sequence length="82" mass="9345">MIFAARQPQKVRTHLGTTFVGLTKAFDTVNRKGIWKLMQKFGCPEHFIHMQGCAHAPTLFSLMFSAMLMDAYHDECTGIRIN</sequence>
<organism evidence="1 2">
    <name type="scientific">Dibothriocephalus latus</name>
    <name type="common">Fish tapeworm</name>
    <name type="synonym">Diphyllobothrium latum</name>
    <dbReference type="NCBI Taxonomy" id="60516"/>
    <lineage>
        <taxon>Eukaryota</taxon>
        <taxon>Metazoa</taxon>
        <taxon>Spiralia</taxon>
        <taxon>Lophotrochozoa</taxon>
        <taxon>Platyhelminthes</taxon>
        <taxon>Cestoda</taxon>
        <taxon>Eucestoda</taxon>
        <taxon>Diphyllobothriidea</taxon>
        <taxon>Diphyllobothriidae</taxon>
        <taxon>Dibothriocephalus</taxon>
    </lineage>
</organism>
<dbReference type="AlphaFoldDB" id="A0A3P7MQG3"/>
<protein>
    <recommendedName>
        <fullName evidence="3">Reverse transcriptase domain-containing protein</fullName>
    </recommendedName>
</protein>
<reference evidence="1 2" key="1">
    <citation type="submission" date="2018-11" db="EMBL/GenBank/DDBJ databases">
        <authorList>
            <consortium name="Pathogen Informatics"/>
        </authorList>
    </citation>
    <scope>NUCLEOTIDE SEQUENCE [LARGE SCALE GENOMIC DNA]</scope>
</reference>